<evidence type="ECO:0000259" key="4">
    <source>
        <dbReference type="PROSITE" id="PS51202"/>
    </source>
</evidence>
<dbReference type="SUPFAM" id="SSF51735">
    <property type="entry name" value="NAD(P)-binding Rossmann-fold domains"/>
    <property type="match status" value="1"/>
</dbReference>
<dbReference type="InterPro" id="IPR006037">
    <property type="entry name" value="RCK_C"/>
</dbReference>
<dbReference type="GO" id="GO:0008324">
    <property type="term" value="F:monoatomic cation transmembrane transporter activity"/>
    <property type="evidence" value="ECO:0007669"/>
    <property type="project" value="InterPro"/>
</dbReference>
<dbReference type="AlphaFoldDB" id="A0A1F2UUV7"/>
<feature type="domain" description="RCK C-terminal" evidence="4">
    <location>
        <begin position="246"/>
        <end position="330"/>
    </location>
</feature>
<dbReference type="InterPro" id="IPR036721">
    <property type="entry name" value="RCK_C_sf"/>
</dbReference>
<dbReference type="PANTHER" id="PTHR43833:SF9">
    <property type="entry name" value="POTASSIUM CHANNEL PROTEIN YUGO-RELATED"/>
    <property type="match status" value="1"/>
</dbReference>
<feature type="transmembrane region" description="Helical" evidence="2">
    <location>
        <begin position="58"/>
        <end position="82"/>
    </location>
</feature>
<keyword evidence="2" id="KW-0472">Membrane</keyword>
<organism evidence="5 6">
    <name type="scientific">Candidatus Aquicultor primus</name>
    <dbReference type="NCBI Taxonomy" id="1797195"/>
    <lineage>
        <taxon>Bacteria</taxon>
        <taxon>Bacillati</taxon>
        <taxon>Actinomycetota</taxon>
        <taxon>Candidatus Aquicultoria</taxon>
        <taxon>Candidatus Aquicultorales</taxon>
        <taxon>Candidatus Aquicultoraceae</taxon>
        <taxon>Candidatus Aquicultor</taxon>
    </lineage>
</organism>
<evidence type="ECO:0000256" key="1">
    <source>
        <dbReference type="ARBA" id="ARBA00004651"/>
    </source>
</evidence>
<evidence type="ECO:0000259" key="3">
    <source>
        <dbReference type="PROSITE" id="PS51201"/>
    </source>
</evidence>
<dbReference type="InterPro" id="IPR013099">
    <property type="entry name" value="K_chnl_dom"/>
</dbReference>
<feature type="transmembrane region" description="Helical" evidence="2">
    <location>
        <begin position="6"/>
        <end position="28"/>
    </location>
</feature>
<gene>
    <name evidence="5" type="ORF">A2074_08625</name>
</gene>
<evidence type="ECO:0000313" key="6">
    <source>
        <dbReference type="Proteomes" id="UP000178086"/>
    </source>
</evidence>
<comment type="subcellular location">
    <subcellularLocation>
        <location evidence="1">Cell membrane</location>
        <topology evidence="1">Multi-pass membrane protein</topology>
    </subcellularLocation>
</comment>
<dbReference type="SUPFAM" id="SSF116726">
    <property type="entry name" value="TrkA C-terminal domain-like"/>
    <property type="match status" value="1"/>
</dbReference>
<dbReference type="Pfam" id="PF07885">
    <property type="entry name" value="Ion_trans_2"/>
    <property type="match status" value="1"/>
</dbReference>
<feature type="domain" description="RCK N-terminal" evidence="3">
    <location>
        <begin position="107"/>
        <end position="224"/>
    </location>
</feature>
<feature type="transmembrane region" description="Helical" evidence="2">
    <location>
        <begin position="35"/>
        <end position="52"/>
    </location>
</feature>
<name>A0A1F2UUV7_9ACTN</name>
<dbReference type="Gene3D" id="3.40.50.720">
    <property type="entry name" value="NAD(P)-binding Rossmann-like Domain"/>
    <property type="match status" value="1"/>
</dbReference>
<proteinExistence type="predicted"/>
<reference evidence="5 6" key="1">
    <citation type="journal article" date="2016" name="Nat. Commun.">
        <title>Thousands of microbial genomes shed light on interconnected biogeochemical processes in an aquifer system.</title>
        <authorList>
            <person name="Anantharaman K."/>
            <person name="Brown C.T."/>
            <person name="Hug L.A."/>
            <person name="Sharon I."/>
            <person name="Castelle C.J."/>
            <person name="Probst A.J."/>
            <person name="Thomas B.C."/>
            <person name="Singh A."/>
            <person name="Wilkins M.J."/>
            <person name="Karaoz U."/>
            <person name="Brodie E.L."/>
            <person name="Williams K.H."/>
            <person name="Hubbard S.S."/>
            <person name="Banfield J.F."/>
        </authorList>
    </citation>
    <scope>NUCLEOTIDE SEQUENCE [LARGE SCALE GENOMIC DNA]</scope>
</reference>
<comment type="caution">
    <text evidence="5">The sequence shown here is derived from an EMBL/GenBank/DDBJ whole genome shotgun (WGS) entry which is preliminary data.</text>
</comment>
<dbReference type="EMBL" id="MELI01000026">
    <property type="protein sequence ID" value="OFW34945.1"/>
    <property type="molecule type" value="Genomic_DNA"/>
</dbReference>
<dbReference type="Pfam" id="PF02254">
    <property type="entry name" value="TrkA_N"/>
    <property type="match status" value="1"/>
</dbReference>
<dbReference type="PROSITE" id="PS51202">
    <property type="entry name" value="RCK_C"/>
    <property type="match status" value="1"/>
</dbReference>
<dbReference type="InterPro" id="IPR003148">
    <property type="entry name" value="RCK_N"/>
</dbReference>
<dbReference type="GO" id="GO:0006813">
    <property type="term" value="P:potassium ion transport"/>
    <property type="evidence" value="ECO:0007669"/>
    <property type="project" value="InterPro"/>
</dbReference>
<dbReference type="Pfam" id="PF02080">
    <property type="entry name" value="TrkA_C"/>
    <property type="match status" value="1"/>
</dbReference>
<dbReference type="InterPro" id="IPR050721">
    <property type="entry name" value="Trk_Ktr_HKT_K-transport"/>
</dbReference>
<dbReference type="PANTHER" id="PTHR43833">
    <property type="entry name" value="POTASSIUM CHANNEL PROTEIN 2-RELATED-RELATED"/>
    <property type="match status" value="1"/>
</dbReference>
<keyword evidence="2" id="KW-1133">Transmembrane helix</keyword>
<evidence type="ECO:0000313" key="5">
    <source>
        <dbReference type="EMBL" id="OFW34945.1"/>
    </source>
</evidence>
<protein>
    <recommendedName>
        <fullName evidence="7">Potassium channel protein</fullName>
    </recommendedName>
</protein>
<dbReference type="GO" id="GO:0005886">
    <property type="term" value="C:plasma membrane"/>
    <property type="evidence" value="ECO:0007669"/>
    <property type="project" value="UniProtKB-SubCell"/>
</dbReference>
<dbReference type="PROSITE" id="PS51201">
    <property type="entry name" value="RCK_N"/>
    <property type="match status" value="1"/>
</dbReference>
<dbReference type="Gene3D" id="1.10.287.70">
    <property type="match status" value="1"/>
</dbReference>
<evidence type="ECO:0000256" key="2">
    <source>
        <dbReference type="SAM" id="Phobius"/>
    </source>
</evidence>
<evidence type="ECO:0008006" key="7">
    <source>
        <dbReference type="Google" id="ProtNLM"/>
    </source>
</evidence>
<sequence>MKTVRHLWLALGLLSVVVIIGVMGYMVIEGWSFRDALFMTIISITTVGYGIVKPLTVGGTYFTMLVVLAGTGTAFYVLVAVVEFMVEGHLSGYITEKRVEKTISKLEEHYIICGFGRVGENVAEEFSTSRVLFVVIENKPERVEECREYGYLCIEGDASSDEVLLAAGVERAQGLVAAVDSDADNVFVTLTARVLNQNIKIVARSSVGESIEKLQRAGANKVVSPSIIGGKRMAAMLLRPVVTDYLDVVTYGDGLEFRLEELKVSEGSSIKGKTIGEADLRRRTGAVVLAIKKNSGGFNTSPDVDTTIELDDELVIIGTQDQIEAVIKCI</sequence>
<dbReference type="Proteomes" id="UP000178086">
    <property type="component" value="Unassembled WGS sequence"/>
</dbReference>
<keyword evidence="2" id="KW-0812">Transmembrane</keyword>
<dbReference type="Gene3D" id="3.30.70.1450">
    <property type="entry name" value="Regulator of K+ conductance, C-terminal domain"/>
    <property type="match status" value="1"/>
</dbReference>
<dbReference type="SUPFAM" id="SSF81324">
    <property type="entry name" value="Voltage-gated potassium channels"/>
    <property type="match status" value="1"/>
</dbReference>
<dbReference type="InterPro" id="IPR036291">
    <property type="entry name" value="NAD(P)-bd_dom_sf"/>
</dbReference>
<accession>A0A1F2UUV7</accession>